<dbReference type="EMBL" id="KQ414617">
    <property type="protein sequence ID" value="KOC68169.1"/>
    <property type="molecule type" value="Genomic_DNA"/>
</dbReference>
<dbReference type="GO" id="GO:0044547">
    <property type="term" value="F:DNA topoisomerase binding"/>
    <property type="evidence" value="ECO:0007669"/>
    <property type="project" value="TreeGrafter"/>
</dbReference>
<dbReference type="GO" id="GO:0000793">
    <property type="term" value="C:condensed chromosome"/>
    <property type="evidence" value="ECO:0007669"/>
    <property type="project" value="TreeGrafter"/>
</dbReference>
<dbReference type="GO" id="GO:0003690">
    <property type="term" value="F:double-stranded DNA binding"/>
    <property type="evidence" value="ECO:0007669"/>
    <property type="project" value="TreeGrafter"/>
</dbReference>
<dbReference type="GO" id="GO:0000729">
    <property type="term" value="P:DNA double-strand break processing"/>
    <property type="evidence" value="ECO:0007669"/>
    <property type="project" value="TreeGrafter"/>
</dbReference>
<feature type="non-terminal residue" evidence="1">
    <location>
        <position position="1"/>
    </location>
</feature>
<reference evidence="1 2" key="1">
    <citation type="submission" date="2015-07" db="EMBL/GenBank/DDBJ databases">
        <title>The genome of Habropoda laboriosa.</title>
        <authorList>
            <person name="Pan H."/>
            <person name="Kapheim K."/>
        </authorList>
    </citation>
    <scope>NUCLEOTIDE SEQUENCE [LARGE SCALE GENOMIC DNA]</scope>
    <source>
        <strain evidence="1">0110345459</strain>
    </source>
</reference>
<sequence>SRVKNGNFYLKDAPRSGRPVVFDEERLNQLLHENSRETTRELAEKMECSHTAIEKHLHSMGKVPKCGAWVPHALSDNNKNQRATISVGCRNFHF</sequence>
<protein>
    <submittedName>
        <fullName evidence="1">Histone-lysine N-methyltransferase SETMAR</fullName>
    </submittedName>
</protein>
<dbReference type="Gene3D" id="1.10.10.10">
    <property type="entry name" value="Winged helix-like DNA-binding domain superfamily/Winged helix DNA-binding domain"/>
    <property type="match status" value="1"/>
</dbReference>
<dbReference type="PANTHER" id="PTHR46060">
    <property type="entry name" value="MARINER MOS1 TRANSPOSASE-LIKE PROTEIN"/>
    <property type="match status" value="1"/>
</dbReference>
<keyword evidence="1" id="KW-0808">Transferase</keyword>
<evidence type="ECO:0000313" key="1">
    <source>
        <dbReference type="EMBL" id="KOC68169.1"/>
    </source>
</evidence>
<dbReference type="STRING" id="597456.A0A0L7RBC6"/>
<gene>
    <name evidence="1" type="ORF">WH47_03327</name>
</gene>
<dbReference type="GO" id="GO:0035861">
    <property type="term" value="C:site of double-strand break"/>
    <property type="evidence" value="ECO:0007669"/>
    <property type="project" value="TreeGrafter"/>
</dbReference>
<name>A0A0L7RBC6_9HYME</name>
<dbReference type="AlphaFoldDB" id="A0A0L7RBC6"/>
<dbReference type="GO" id="GO:0032259">
    <property type="term" value="P:methylation"/>
    <property type="evidence" value="ECO:0007669"/>
    <property type="project" value="UniProtKB-KW"/>
</dbReference>
<keyword evidence="1" id="KW-0489">Methyltransferase</keyword>
<dbReference type="InterPro" id="IPR052709">
    <property type="entry name" value="Transposase-MT_Hybrid"/>
</dbReference>
<proteinExistence type="predicted"/>
<evidence type="ECO:0000313" key="2">
    <source>
        <dbReference type="Proteomes" id="UP000053825"/>
    </source>
</evidence>
<dbReference type="GO" id="GO:0015074">
    <property type="term" value="P:DNA integration"/>
    <property type="evidence" value="ECO:0007669"/>
    <property type="project" value="TreeGrafter"/>
</dbReference>
<dbReference type="InterPro" id="IPR036388">
    <property type="entry name" value="WH-like_DNA-bd_sf"/>
</dbReference>
<keyword evidence="2" id="KW-1185">Reference proteome</keyword>
<organism evidence="1 2">
    <name type="scientific">Habropoda laboriosa</name>
    <dbReference type="NCBI Taxonomy" id="597456"/>
    <lineage>
        <taxon>Eukaryota</taxon>
        <taxon>Metazoa</taxon>
        <taxon>Ecdysozoa</taxon>
        <taxon>Arthropoda</taxon>
        <taxon>Hexapoda</taxon>
        <taxon>Insecta</taxon>
        <taxon>Pterygota</taxon>
        <taxon>Neoptera</taxon>
        <taxon>Endopterygota</taxon>
        <taxon>Hymenoptera</taxon>
        <taxon>Apocrita</taxon>
        <taxon>Aculeata</taxon>
        <taxon>Apoidea</taxon>
        <taxon>Anthophila</taxon>
        <taxon>Apidae</taxon>
        <taxon>Habropoda</taxon>
    </lineage>
</organism>
<dbReference type="Proteomes" id="UP000053825">
    <property type="component" value="Unassembled WGS sequence"/>
</dbReference>
<dbReference type="GO" id="GO:0042800">
    <property type="term" value="F:histone H3K4 methyltransferase activity"/>
    <property type="evidence" value="ECO:0007669"/>
    <property type="project" value="TreeGrafter"/>
</dbReference>
<dbReference type="GO" id="GO:0000014">
    <property type="term" value="F:single-stranded DNA endodeoxyribonuclease activity"/>
    <property type="evidence" value="ECO:0007669"/>
    <property type="project" value="TreeGrafter"/>
</dbReference>
<dbReference type="GO" id="GO:0005634">
    <property type="term" value="C:nucleus"/>
    <property type="evidence" value="ECO:0007669"/>
    <property type="project" value="TreeGrafter"/>
</dbReference>
<accession>A0A0L7RBC6</accession>
<dbReference type="GO" id="GO:0046975">
    <property type="term" value="F:histone H3K36 methyltransferase activity"/>
    <property type="evidence" value="ECO:0007669"/>
    <property type="project" value="TreeGrafter"/>
</dbReference>
<dbReference type="GO" id="GO:0031297">
    <property type="term" value="P:replication fork processing"/>
    <property type="evidence" value="ECO:0007669"/>
    <property type="project" value="TreeGrafter"/>
</dbReference>
<dbReference type="GO" id="GO:0006303">
    <property type="term" value="P:double-strand break repair via nonhomologous end joining"/>
    <property type="evidence" value="ECO:0007669"/>
    <property type="project" value="TreeGrafter"/>
</dbReference>
<dbReference type="GO" id="GO:0044774">
    <property type="term" value="P:mitotic DNA integrity checkpoint signaling"/>
    <property type="evidence" value="ECO:0007669"/>
    <property type="project" value="TreeGrafter"/>
</dbReference>
<dbReference type="PANTHER" id="PTHR46060:SF2">
    <property type="entry name" value="HISTONE-LYSINE N-METHYLTRANSFERASE SETMAR"/>
    <property type="match status" value="1"/>
</dbReference>
<dbReference type="GO" id="GO:0003697">
    <property type="term" value="F:single-stranded DNA binding"/>
    <property type="evidence" value="ECO:0007669"/>
    <property type="project" value="TreeGrafter"/>
</dbReference>